<evidence type="ECO:0000259" key="2">
    <source>
        <dbReference type="Pfam" id="PF13193"/>
    </source>
</evidence>
<dbReference type="InterPro" id="IPR020845">
    <property type="entry name" value="AMP-binding_CS"/>
</dbReference>
<dbReference type="Gene3D" id="3.30.300.30">
    <property type="match status" value="1"/>
</dbReference>
<reference evidence="3" key="1">
    <citation type="submission" date="2021-12" db="EMBL/GenBank/DDBJ databases">
        <authorList>
            <person name="Rodrigo-Torres L."/>
            <person name="Arahal R. D."/>
            <person name="Lucena T."/>
        </authorList>
    </citation>
    <scope>NUCLEOTIDE SEQUENCE</scope>
    <source>
        <strain evidence="3">CECT 8267</strain>
    </source>
</reference>
<dbReference type="Pfam" id="PF00501">
    <property type="entry name" value="AMP-binding"/>
    <property type="match status" value="1"/>
</dbReference>
<dbReference type="PROSITE" id="PS00455">
    <property type="entry name" value="AMP_BINDING"/>
    <property type="match status" value="1"/>
</dbReference>
<dbReference type="Proteomes" id="UP000838100">
    <property type="component" value="Unassembled WGS sequence"/>
</dbReference>
<protein>
    <submittedName>
        <fullName evidence="3">Long-chain-fatty-acid--CoA ligase FadD13</fullName>
        <ecNumber evidence="3">6.2.1.3</ecNumber>
    </submittedName>
</protein>
<evidence type="ECO:0000313" key="3">
    <source>
        <dbReference type="EMBL" id="CAH0990166.1"/>
    </source>
</evidence>
<dbReference type="SUPFAM" id="SSF56801">
    <property type="entry name" value="Acetyl-CoA synthetase-like"/>
    <property type="match status" value="1"/>
</dbReference>
<comment type="caution">
    <text evidence="3">The sequence shown here is derived from an EMBL/GenBank/DDBJ whole genome shotgun (WGS) entry which is preliminary data.</text>
</comment>
<dbReference type="EMBL" id="CAKLPX010000001">
    <property type="protein sequence ID" value="CAH0990166.1"/>
    <property type="molecule type" value="Genomic_DNA"/>
</dbReference>
<keyword evidence="3" id="KW-0436">Ligase</keyword>
<dbReference type="GO" id="GO:0004467">
    <property type="term" value="F:long-chain fatty acid-CoA ligase activity"/>
    <property type="evidence" value="ECO:0007669"/>
    <property type="project" value="UniProtKB-EC"/>
</dbReference>
<organism evidence="3 4">
    <name type="scientific">Sinobacterium norvegicum</name>
    <dbReference type="NCBI Taxonomy" id="1641715"/>
    <lineage>
        <taxon>Bacteria</taxon>
        <taxon>Pseudomonadati</taxon>
        <taxon>Pseudomonadota</taxon>
        <taxon>Gammaproteobacteria</taxon>
        <taxon>Cellvibrionales</taxon>
        <taxon>Spongiibacteraceae</taxon>
        <taxon>Sinobacterium</taxon>
    </lineage>
</organism>
<name>A0ABN8ED30_9GAMM</name>
<dbReference type="InterPro" id="IPR000873">
    <property type="entry name" value="AMP-dep_synth/lig_dom"/>
</dbReference>
<gene>
    <name evidence="3" type="ORF">SIN8267_00251</name>
</gene>
<dbReference type="InterPro" id="IPR025110">
    <property type="entry name" value="AMP-bd_C"/>
</dbReference>
<evidence type="ECO:0000259" key="1">
    <source>
        <dbReference type="Pfam" id="PF00501"/>
    </source>
</evidence>
<dbReference type="Gene3D" id="2.30.38.10">
    <property type="entry name" value="Luciferase, Domain 3"/>
    <property type="match status" value="1"/>
</dbReference>
<dbReference type="Pfam" id="PF13193">
    <property type="entry name" value="AMP-binding_C"/>
    <property type="match status" value="1"/>
</dbReference>
<dbReference type="PANTHER" id="PTHR43767:SF1">
    <property type="entry name" value="NONRIBOSOMAL PEPTIDE SYNTHASE PES1 (EUROFUNG)-RELATED"/>
    <property type="match status" value="1"/>
</dbReference>
<dbReference type="Gene3D" id="3.40.50.980">
    <property type="match status" value="2"/>
</dbReference>
<proteinExistence type="predicted"/>
<dbReference type="RefSeq" id="WP_237442855.1">
    <property type="nucleotide sequence ID" value="NZ_CAKLPX010000001.1"/>
</dbReference>
<feature type="domain" description="AMP-binding enzyme C-terminal" evidence="2">
    <location>
        <begin position="469"/>
        <end position="542"/>
    </location>
</feature>
<evidence type="ECO:0000313" key="4">
    <source>
        <dbReference type="Proteomes" id="UP000838100"/>
    </source>
</evidence>
<accession>A0ABN8ED30</accession>
<dbReference type="PANTHER" id="PTHR43767">
    <property type="entry name" value="LONG-CHAIN-FATTY-ACID--COA LIGASE"/>
    <property type="match status" value="1"/>
</dbReference>
<keyword evidence="4" id="KW-1185">Reference proteome</keyword>
<dbReference type="EC" id="6.2.1.3" evidence="3"/>
<dbReference type="InterPro" id="IPR045851">
    <property type="entry name" value="AMP-bd_C_sf"/>
</dbReference>
<dbReference type="InterPro" id="IPR050237">
    <property type="entry name" value="ATP-dep_AMP-bd_enzyme"/>
</dbReference>
<sequence length="556" mass="60813">MTEQLRQAIDTLTLEGMPFAIDTCEKTGEKTYLAQPESLRAIYEAAKDHGDACYMAYDDEQWTFSQTLERAAKLGHYLADNGIGQGDRVAIAMRNYPEWMTSFIAITAIGGVAVALNSWGSGEELNYGVKDSQSKAIIGDSDRLDRLTELEALTDILAICCRSEVNASYVQWQDIMQQRNETEFPAQTIADDSAPALIMYTSGTTGQPKGAVSSNKAVLSGLMNVEMSGAIVAMQHPEVLEKIMNNPHQSGALLTVPLFHVSGLHACTLPALRRGSKVVMMYKWDAKEALKLIDEHNLQSVSGAPMVVENFLDEAEAQNKSLDHLFSLASGGQAQPAHLTQKVKDRVPNGMIGAGYGMTEANSTICSVAGNTYLCNPTSCGYSLPIVDLELRDDNGEVVGDGERGEIFVRGPMLMTEYYGRPEATQKVLVDGWYASGDIGQFCDKGLLHIVDRKKDMIIRGGENIYCAEVEAVLLAHDEILECCSFGLPHDTWGEELAMVVVAKPGSDLSAEGVQMYIKQHLANYKVPTKVYFSEQALPRNTLNKILKPAVKAQYQ</sequence>
<feature type="domain" description="AMP-dependent synthetase/ligase" evidence="1">
    <location>
        <begin position="44"/>
        <end position="419"/>
    </location>
</feature>